<dbReference type="Proteomes" id="UP000789901">
    <property type="component" value="Unassembled WGS sequence"/>
</dbReference>
<dbReference type="InterPro" id="IPR018289">
    <property type="entry name" value="MULE_transposase_dom"/>
</dbReference>
<comment type="caution">
    <text evidence="2">The sequence shown here is derived from an EMBL/GenBank/DDBJ whole genome shotgun (WGS) entry which is preliminary data.</text>
</comment>
<proteinExistence type="predicted"/>
<organism evidence="2 3">
    <name type="scientific">Gigaspora margarita</name>
    <dbReference type="NCBI Taxonomy" id="4874"/>
    <lineage>
        <taxon>Eukaryota</taxon>
        <taxon>Fungi</taxon>
        <taxon>Fungi incertae sedis</taxon>
        <taxon>Mucoromycota</taxon>
        <taxon>Glomeromycotina</taxon>
        <taxon>Glomeromycetes</taxon>
        <taxon>Diversisporales</taxon>
        <taxon>Gigasporaceae</taxon>
        <taxon>Gigaspora</taxon>
    </lineage>
</organism>
<evidence type="ECO:0000313" key="2">
    <source>
        <dbReference type="EMBL" id="CAG8792149.1"/>
    </source>
</evidence>
<sequence length="746" mass="88173">MDIDKNNLKEKKEKNCFQYNNGCLTLLEAKEMELLLEKSKQLAQIPSNQSMILSVAKIKTDLYRLPQLAVIDIKFSLGNSYLVQQQFANSYECTQVADDNNYKSSITSKKNFAKQLVNVFLEFLKSFEDFESTELCKQLLNIEIAVFLDAFIDRIETIDKNESNKLIAYQITNLISKADGYTYIYYKCNELNDGVSFTFYCNCRFERQQKRARIEDITKQRNTEPQLPRYESYIRIHHLTYPRPQSTAITSEIKEFIQQNKLLTVLQIYHNIKALYLNGYLHVMQCQVYYWCKWLGLNEYKMAEDQAELTIQYLFQHKAFKLIIQEDTAIAFTTPLLDLLKEQITMIVIDTTYKNNRLNYELYAILGIIDGSGFPLTYLFLKPGQQEKYLTILLNWFHIIKLQGINNIHTFLTDKGFSQITSAQTIWPHVQIQLCYWHVLRAIKKKLSSSGIYEWYQPGQWELWARSATKYINILRSTMTIENHWKIIKHNYLSEYNLEDDTVNELLYKDDNTIEDKKKEFYLLLDSVKVIIDENIQTPNAEKWLNSVDKNFNTLWKMLNKDNDEGIRELDEHTREEVERKKNDRIETVSNIMIDKKDATGEIEATKIRYSEVVGQHQRKKTKRAIKCTVDNRYKKQVTIKVNRDQIFISLRKKIAMNFLKGLEIIDIDVYEIAQWVFYLAGFAKITMKILFETTRKNMRVALAERLVELSNTLELILEMIKNILLFDLSIENRNEIEQIVRTMRQ</sequence>
<evidence type="ECO:0000259" key="1">
    <source>
        <dbReference type="Pfam" id="PF10551"/>
    </source>
</evidence>
<gene>
    <name evidence="2" type="ORF">GMARGA_LOCUS21405</name>
</gene>
<dbReference type="Pfam" id="PF10551">
    <property type="entry name" value="MULE"/>
    <property type="match status" value="1"/>
</dbReference>
<feature type="non-terminal residue" evidence="2">
    <location>
        <position position="746"/>
    </location>
</feature>
<name>A0ABN7VQF7_GIGMA</name>
<feature type="domain" description="MULE transposase" evidence="1">
    <location>
        <begin position="347"/>
        <end position="440"/>
    </location>
</feature>
<evidence type="ECO:0000313" key="3">
    <source>
        <dbReference type="Proteomes" id="UP000789901"/>
    </source>
</evidence>
<keyword evidence="3" id="KW-1185">Reference proteome</keyword>
<reference evidence="2 3" key="1">
    <citation type="submission" date="2021-06" db="EMBL/GenBank/DDBJ databases">
        <authorList>
            <person name="Kallberg Y."/>
            <person name="Tangrot J."/>
            <person name="Rosling A."/>
        </authorList>
    </citation>
    <scope>NUCLEOTIDE SEQUENCE [LARGE SCALE GENOMIC DNA]</scope>
    <source>
        <strain evidence="2 3">120-4 pot B 10/14</strain>
    </source>
</reference>
<accession>A0ABN7VQF7</accession>
<protein>
    <submittedName>
        <fullName evidence="2">44792_t:CDS:1</fullName>
    </submittedName>
</protein>
<dbReference type="EMBL" id="CAJVQB010019734">
    <property type="protein sequence ID" value="CAG8792149.1"/>
    <property type="molecule type" value="Genomic_DNA"/>
</dbReference>